<proteinExistence type="predicted"/>
<dbReference type="EMBL" id="JABBGM010000005">
    <property type="protein sequence ID" value="NML94514.1"/>
    <property type="molecule type" value="Genomic_DNA"/>
</dbReference>
<evidence type="ECO:0000313" key="2">
    <source>
        <dbReference type="EMBL" id="NML94514.1"/>
    </source>
</evidence>
<evidence type="ECO:0000313" key="3">
    <source>
        <dbReference type="Proteomes" id="UP000583556"/>
    </source>
</evidence>
<dbReference type="AlphaFoldDB" id="A0A7Y0BQA9"/>
<dbReference type="SUPFAM" id="SSF54427">
    <property type="entry name" value="NTF2-like"/>
    <property type="match status" value="1"/>
</dbReference>
<gene>
    <name evidence="2" type="ORF">HHL27_12645</name>
</gene>
<protein>
    <submittedName>
        <fullName evidence="2">Nuclear transport factor 2 family protein</fullName>
    </submittedName>
</protein>
<feature type="domain" description="SnoaL-like" evidence="1">
    <location>
        <begin position="7"/>
        <end position="128"/>
    </location>
</feature>
<organism evidence="2 3">
    <name type="scientific">Novosphingobium olei</name>
    <dbReference type="NCBI Taxonomy" id="2728851"/>
    <lineage>
        <taxon>Bacteria</taxon>
        <taxon>Pseudomonadati</taxon>
        <taxon>Pseudomonadota</taxon>
        <taxon>Alphaproteobacteria</taxon>
        <taxon>Sphingomonadales</taxon>
        <taxon>Sphingomonadaceae</taxon>
        <taxon>Novosphingobium</taxon>
    </lineage>
</organism>
<accession>A0A7Y0BQA9</accession>
<dbReference type="Proteomes" id="UP000583556">
    <property type="component" value="Unassembled WGS sequence"/>
</dbReference>
<dbReference type="InterPro" id="IPR037401">
    <property type="entry name" value="SnoaL-like"/>
</dbReference>
<comment type="caution">
    <text evidence="2">The sequence shown here is derived from an EMBL/GenBank/DDBJ whole genome shotgun (WGS) entry which is preliminary data.</text>
</comment>
<dbReference type="Pfam" id="PF13577">
    <property type="entry name" value="SnoaL_4"/>
    <property type="match status" value="1"/>
</dbReference>
<dbReference type="Gene3D" id="3.10.450.50">
    <property type="match status" value="1"/>
</dbReference>
<dbReference type="RefSeq" id="WP_169493793.1">
    <property type="nucleotide sequence ID" value="NZ_JABBGM010000005.1"/>
</dbReference>
<evidence type="ECO:0000259" key="1">
    <source>
        <dbReference type="Pfam" id="PF13577"/>
    </source>
</evidence>
<sequence>MRGFSGDLADRIAIRERIEAYNDAVFRKDAEDWAECWAQDAQWQVGDHAASGREAIRDLWVRLMAGFDAASMYVNHGALAIDGDHADSRCYMLEMLKGADGSERLVSGQYDDMLRRDTDGIWRFTARRYTVLQVR</sequence>
<reference evidence="2 3" key="1">
    <citation type="submission" date="2020-04" db="EMBL/GenBank/DDBJ databases">
        <title>Novosphingobium sp. TW-4 isolated from soil.</title>
        <authorList>
            <person name="Dahal R.H."/>
            <person name="Chaudhary D.K."/>
        </authorList>
    </citation>
    <scope>NUCLEOTIDE SEQUENCE [LARGE SCALE GENOMIC DNA]</scope>
    <source>
        <strain evidence="2 3">TW-4</strain>
    </source>
</reference>
<name>A0A7Y0BQA9_9SPHN</name>
<keyword evidence="3" id="KW-1185">Reference proteome</keyword>
<dbReference type="InterPro" id="IPR032710">
    <property type="entry name" value="NTF2-like_dom_sf"/>
</dbReference>